<evidence type="ECO:0000256" key="1">
    <source>
        <dbReference type="ARBA" id="ARBA00005721"/>
    </source>
</evidence>
<comment type="similarity">
    <text evidence="1">Belongs to the asp23 family.</text>
</comment>
<comment type="caution">
    <text evidence="2">The sequence shown here is derived from an EMBL/GenBank/DDBJ whole genome shotgun (WGS) entry which is preliminary data.</text>
</comment>
<dbReference type="EMBL" id="DVMW01000043">
    <property type="protein sequence ID" value="HIU36507.1"/>
    <property type="molecule type" value="Genomic_DNA"/>
</dbReference>
<proteinExistence type="inferred from homology"/>
<name>A0A9D1LF87_9FIRM</name>
<dbReference type="PANTHER" id="PTHR34297">
    <property type="entry name" value="HYPOTHETICAL CYTOSOLIC PROTEIN-RELATED"/>
    <property type="match status" value="1"/>
</dbReference>
<dbReference type="AlphaFoldDB" id="A0A9D1LF87"/>
<evidence type="ECO:0000313" key="3">
    <source>
        <dbReference type="Proteomes" id="UP000824071"/>
    </source>
</evidence>
<dbReference type="Pfam" id="PF03780">
    <property type="entry name" value="Asp23"/>
    <property type="match status" value="1"/>
</dbReference>
<dbReference type="InterPro" id="IPR005531">
    <property type="entry name" value="Asp23"/>
</dbReference>
<gene>
    <name evidence="2" type="ORF">IAC53_07885</name>
</gene>
<accession>A0A9D1LF87</accession>
<dbReference type="Proteomes" id="UP000824071">
    <property type="component" value="Unassembled WGS sequence"/>
</dbReference>
<sequence length="121" mass="12938">MRDRKNGGDVVISNDVIASIALNAAKDVEGVSAFVPKTPDLVSKLRKEECGEKAVRVLSLDGSVRIHLYLRLKDGMNIQTVCSNVQRGVKSAVQSMTGKIVSEVHVSVQGIDFSAAGEEKA</sequence>
<evidence type="ECO:0000313" key="2">
    <source>
        <dbReference type="EMBL" id="HIU36507.1"/>
    </source>
</evidence>
<reference evidence="2" key="2">
    <citation type="journal article" date="2021" name="PeerJ">
        <title>Extensive microbial diversity within the chicken gut microbiome revealed by metagenomics and culture.</title>
        <authorList>
            <person name="Gilroy R."/>
            <person name="Ravi A."/>
            <person name="Getino M."/>
            <person name="Pursley I."/>
            <person name="Horton D.L."/>
            <person name="Alikhan N.F."/>
            <person name="Baker D."/>
            <person name="Gharbi K."/>
            <person name="Hall N."/>
            <person name="Watson M."/>
            <person name="Adriaenssens E.M."/>
            <person name="Foster-Nyarko E."/>
            <person name="Jarju S."/>
            <person name="Secka A."/>
            <person name="Antonio M."/>
            <person name="Oren A."/>
            <person name="Chaudhuri R.R."/>
            <person name="La Ragione R."/>
            <person name="Hildebrand F."/>
            <person name="Pallen M.J."/>
        </authorList>
    </citation>
    <scope>NUCLEOTIDE SEQUENCE</scope>
    <source>
        <strain evidence="2">ChiGjej1B1-19959</strain>
    </source>
</reference>
<protein>
    <submittedName>
        <fullName evidence="2">Asp23/Gls24 family envelope stress response protein</fullName>
    </submittedName>
</protein>
<organism evidence="2 3">
    <name type="scientific">Candidatus Fimenecus excrementigallinarum</name>
    <dbReference type="NCBI Taxonomy" id="2840816"/>
    <lineage>
        <taxon>Bacteria</taxon>
        <taxon>Bacillati</taxon>
        <taxon>Bacillota</taxon>
        <taxon>Clostridia</taxon>
        <taxon>Candidatus Fimenecus</taxon>
    </lineage>
</organism>
<reference evidence="2" key="1">
    <citation type="submission" date="2020-10" db="EMBL/GenBank/DDBJ databases">
        <authorList>
            <person name="Gilroy R."/>
        </authorList>
    </citation>
    <scope>NUCLEOTIDE SEQUENCE</scope>
    <source>
        <strain evidence="2">ChiGjej1B1-19959</strain>
    </source>
</reference>